<feature type="transmembrane region" description="Helical" evidence="9">
    <location>
        <begin position="16"/>
        <end position="39"/>
    </location>
</feature>
<feature type="domain" description="Tripartite ATP-independent periplasmic transporters DctQ component" evidence="10">
    <location>
        <begin position="25"/>
        <end position="116"/>
    </location>
</feature>
<keyword evidence="6 9" id="KW-1133">Transmembrane helix</keyword>
<comment type="subunit">
    <text evidence="9">The complex comprises the extracytoplasmic solute receptor protein and the two transmembrane proteins.</text>
</comment>
<evidence type="ECO:0000313" key="11">
    <source>
        <dbReference type="EMBL" id="KGM48350.1"/>
    </source>
</evidence>
<keyword evidence="3" id="KW-1003">Cell membrane</keyword>
<evidence type="ECO:0000256" key="4">
    <source>
        <dbReference type="ARBA" id="ARBA00022519"/>
    </source>
</evidence>
<protein>
    <recommendedName>
        <fullName evidence="9">TRAP transporter small permease protein</fullName>
    </recommendedName>
</protein>
<feature type="transmembrane region" description="Helical" evidence="9">
    <location>
        <begin position="88"/>
        <end position="109"/>
    </location>
</feature>
<dbReference type="OrthoDB" id="7843639at2"/>
<evidence type="ECO:0000256" key="7">
    <source>
        <dbReference type="ARBA" id="ARBA00023136"/>
    </source>
</evidence>
<feature type="transmembrane region" description="Helical" evidence="9">
    <location>
        <begin position="170"/>
        <end position="195"/>
    </location>
</feature>
<evidence type="ECO:0000256" key="8">
    <source>
        <dbReference type="ARBA" id="ARBA00038436"/>
    </source>
</evidence>
<feature type="transmembrane region" description="Helical" evidence="9">
    <location>
        <begin position="45"/>
        <end position="67"/>
    </location>
</feature>
<organism evidence="11 12">
    <name type="scientific">Pseudooceanicola atlanticus</name>
    <dbReference type="NCBI Taxonomy" id="1461694"/>
    <lineage>
        <taxon>Bacteria</taxon>
        <taxon>Pseudomonadati</taxon>
        <taxon>Pseudomonadota</taxon>
        <taxon>Alphaproteobacteria</taxon>
        <taxon>Rhodobacterales</taxon>
        <taxon>Paracoccaceae</taxon>
        <taxon>Pseudooceanicola</taxon>
    </lineage>
</organism>
<dbReference type="STRING" id="1461694.ATO9_11930"/>
<dbReference type="PANTHER" id="PTHR35011">
    <property type="entry name" value="2,3-DIKETO-L-GULONATE TRAP TRANSPORTER SMALL PERMEASE PROTEIN YIAM"/>
    <property type="match status" value="1"/>
</dbReference>
<dbReference type="GO" id="GO:0015740">
    <property type="term" value="P:C4-dicarboxylate transport"/>
    <property type="evidence" value="ECO:0007669"/>
    <property type="project" value="TreeGrafter"/>
</dbReference>
<proteinExistence type="inferred from homology"/>
<dbReference type="EMBL" id="AQQX01000004">
    <property type="protein sequence ID" value="KGM48350.1"/>
    <property type="molecule type" value="Genomic_DNA"/>
</dbReference>
<comment type="caution">
    <text evidence="11">The sequence shown here is derived from an EMBL/GenBank/DDBJ whole genome shotgun (WGS) entry which is preliminary data.</text>
</comment>
<dbReference type="InterPro" id="IPR007387">
    <property type="entry name" value="TRAP_DctQ"/>
</dbReference>
<evidence type="ECO:0000256" key="5">
    <source>
        <dbReference type="ARBA" id="ARBA00022692"/>
    </source>
</evidence>
<keyword evidence="12" id="KW-1185">Reference proteome</keyword>
<keyword evidence="5 9" id="KW-0812">Transmembrane</keyword>
<keyword evidence="4 9" id="KW-0997">Cell inner membrane</keyword>
<evidence type="ECO:0000259" key="10">
    <source>
        <dbReference type="Pfam" id="PF04290"/>
    </source>
</evidence>
<evidence type="ECO:0000256" key="6">
    <source>
        <dbReference type="ARBA" id="ARBA00022989"/>
    </source>
</evidence>
<comment type="subcellular location">
    <subcellularLocation>
        <location evidence="1 9">Cell inner membrane</location>
        <topology evidence="1 9">Multi-pass membrane protein</topology>
    </subcellularLocation>
</comment>
<sequence>MHPGRSESFIDKLEETVIAAILGIMTLVTFANVVARYVFNSNLLWALELTVFLFAWLALLGACYAVKKGAHLGVDAIIDIVSPPVRRVLGLISITVCIAFAFLLLKGAWDYWANFANLPQTTGRWFPTGFEESFRPKGWYEVNDIPHPGFLAWMEDVFNDGDEYEKLPRLIPYMILPFTMALLLFRFVMAGVAIWQGKSDRIVASHEVEVELAEVREQRGEG</sequence>
<evidence type="ECO:0000256" key="3">
    <source>
        <dbReference type="ARBA" id="ARBA00022475"/>
    </source>
</evidence>
<gene>
    <name evidence="11" type="ORF">ATO9_11930</name>
</gene>
<dbReference type="GO" id="GO:0022857">
    <property type="term" value="F:transmembrane transporter activity"/>
    <property type="evidence" value="ECO:0007669"/>
    <property type="project" value="UniProtKB-UniRule"/>
</dbReference>
<dbReference type="GO" id="GO:0005886">
    <property type="term" value="C:plasma membrane"/>
    <property type="evidence" value="ECO:0007669"/>
    <property type="project" value="UniProtKB-SubCell"/>
</dbReference>
<accession>A0A0A0EDK6</accession>
<dbReference type="Proteomes" id="UP000030004">
    <property type="component" value="Unassembled WGS sequence"/>
</dbReference>
<evidence type="ECO:0000256" key="1">
    <source>
        <dbReference type="ARBA" id="ARBA00004429"/>
    </source>
</evidence>
<keyword evidence="7 9" id="KW-0472">Membrane</keyword>
<reference evidence="11 12" key="1">
    <citation type="journal article" date="2015" name="Antonie Van Leeuwenhoek">
        <title>Pseudooceanicola atlanticus gen. nov. sp. nov., isolated from surface seawater of the Atlantic Ocean and reclassification of Oceanicola batsensis, Oceanicola marinus, Oceanicola nitratireducens, Oceanicola nanhaiensis, Oceanicola antarcticus and Oceanicola flagellatus, as Pseudooceanicola batsensis comb. nov., Pseudooceanicola marinus comb. nov., Pseudooceanicola nitratireducens comb. nov., Pseudooceanicola nanhaiensis comb. nov., Pseudooceanicola antarcticus comb. nov., and Pseudooceanicola flagellatus comb. nov.</title>
        <authorList>
            <person name="Lai Q."/>
            <person name="Li G."/>
            <person name="Liu X."/>
            <person name="Du Y."/>
            <person name="Sun F."/>
            <person name="Shao Z."/>
        </authorList>
    </citation>
    <scope>NUCLEOTIDE SEQUENCE [LARGE SCALE GENOMIC DNA]</scope>
    <source>
        <strain evidence="11 12">22II-s11g</strain>
    </source>
</reference>
<dbReference type="RefSeq" id="WP_043749028.1">
    <property type="nucleotide sequence ID" value="NZ_AQQX01000004.1"/>
</dbReference>
<dbReference type="InterPro" id="IPR055348">
    <property type="entry name" value="DctQ"/>
</dbReference>
<evidence type="ECO:0000313" key="12">
    <source>
        <dbReference type="Proteomes" id="UP000030004"/>
    </source>
</evidence>
<dbReference type="Pfam" id="PF04290">
    <property type="entry name" value="DctQ"/>
    <property type="match status" value="1"/>
</dbReference>
<comment type="function">
    <text evidence="9">Part of the tripartite ATP-independent periplasmic (TRAP) transport system.</text>
</comment>
<comment type="similarity">
    <text evidence="8 9">Belongs to the TRAP transporter small permease family.</text>
</comment>
<keyword evidence="2 9" id="KW-0813">Transport</keyword>
<dbReference type="PANTHER" id="PTHR35011:SF2">
    <property type="entry name" value="2,3-DIKETO-L-GULONATE TRAP TRANSPORTER SMALL PERMEASE PROTEIN YIAM"/>
    <property type="match status" value="1"/>
</dbReference>
<evidence type="ECO:0000256" key="2">
    <source>
        <dbReference type="ARBA" id="ARBA00022448"/>
    </source>
</evidence>
<dbReference type="eggNOG" id="COG3090">
    <property type="taxonomic scope" value="Bacteria"/>
</dbReference>
<dbReference type="AlphaFoldDB" id="A0A0A0EDK6"/>
<evidence type="ECO:0000256" key="9">
    <source>
        <dbReference type="RuleBase" id="RU369079"/>
    </source>
</evidence>
<name>A0A0A0EDK6_9RHOB</name>